<evidence type="ECO:0000313" key="5">
    <source>
        <dbReference type="Proteomes" id="UP001057375"/>
    </source>
</evidence>
<dbReference type="InterPro" id="IPR029066">
    <property type="entry name" value="PLP-binding_barrel"/>
</dbReference>
<dbReference type="Gene3D" id="2.40.37.10">
    <property type="entry name" value="Lyase, Ornithine Decarboxylase, Chain A, domain 1"/>
    <property type="match status" value="1"/>
</dbReference>
<dbReference type="SUPFAM" id="SSF51419">
    <property type="entry name" value="PLP-binding barrel"/>
    <property type="match status" value="1"/>
</dbReference>
<reference evidence="4" key="1">
    <citation type="submission" date="2022-03" db="EMBL/GenBank/DDBJ databases">
        <title>Draft genome sequence of Aduncisulcus paluster, a free-living microaerophilic Fornicata.</title>
        <authorList>
            <person name="Yuyama I."/>
            <person name="Kume K."/>
            <person name="Tamura T."/>
            <person name="Inagaki Y."/>
            <person name="Hashimoto T."/>
        </authorList>
    </citation>
    <scope>NUCLEOTIDE SEQUENCE</scope>
    <source>
        <strain evidence="4">NY0171</strain>
    </source>
</reference>
<dbReference type="InterPro" id="IPR009006">
    <property type="entry name" value="Ala_racemase/Decarboxylase_C"/>
</dbReference>
<dbReference type="Gene3D" id="3.20.20.10">
    <property type="entry name" value="Alanine racemase"/>
    <property type="match status" value="1"/>
</dbReference>
<feature type="domain" description="Orn/DAP/Arg decarboxylase 2 N-terminal" evidence="3">
    <location>
        <begin position="2"/>
        <end position="198"/>
    </location>
</feature>
<keyword evidence="5" id="KW-1185">Reference proteome</keyword>
<organism evidence="4 5">
    <name type="scientific">Aduncisulcus paluster</name>
    <dbReference type="NCBI Taxonomy" id="2918883"/>
    <lineage>
        <taxon>Eukaryota</taxon>
        <taxon>Metamonada</taxon>
        <taxon>Carpediemonas-like organisms</taxon>
        <taxon>Aduncisulcus</taxon>
    </lineage>
</organism>
<dbReference type="SUPFAM" id="SSF50621">
    <property type="entry name" value="Alanine racemase C-terminal domain-like"/>
    <property type="match status" value="1"/>
</dbReference>
<comment type="cofactor">
    <cofactor evidence="1">
        <name>pyridoxal 5'-phosphate</name>
        <dbReference type="ChEBI" id="CHEBI:597326"/>
    </cofactor>
</comment>
<dbReference type="Proteomes" id="UP001057375">
    <property type="component" value="Unassembled WGS sequence"/>
</dbReference>
<accession>A0ABQ5KLV2</accession>
<sequence length="268" mass="29497">MEYEIARKLDVAPSRIIFNGPYKKKEAVQELLLSGGIVNLDSVAEVPFVIELAKNNPTVTLNVGIRCNFKINDGVTSRFGLDVTSPEFSETIDLLNSQENIEIKGMHCHFASRSLNTWKPRAKGMIDVINSVCEESPSHIDLGGGLFGKMKDSLKAQFDSEIPTYVDYANEAATVIAENFKNVSQKPILFIEPGSALVGDVMKFVAKVVSIKNVRGKSIATLLGSIFNINPTLNTKNPPITVLQDNNVETRNYTDLDFAGFTCIESDY</sequence>
<gene>
    <name evidence="4" type="ORF">ADUPG1_002509</name>
</gene>
<comment type="caution">
    <text evidence="4">The sequence shown here is derived from an EMBL/GenBank/DDBJ whole genome shotgun (WGS) entry which is preliminary data.</text>
</comment>
<dbReference type="PANTHER" id="PTHR43727:SF2">
    <property type="entry name" value="GROUP IV DECARBOXYLASE"/>
    <property type="match status" value="1"/>
</dbReference>
<keyword evidence="2" id="KW-0663">Pyridoxal phosphate</keyword>
<name>A0ABQ5KLV2_9EUKA</name>
<dbReference type="PANTHER" id="PTHR43727">
    <property type="entry name" value="DIAMINOPIMELATE DECARBOXYLASE"/>
    <property type="match status" value="1"/>
</dbReference>
<evidence type="ECO:0000259" key="3">
    <source>
        <dbReference type="Pfam" id="PF02784"/>
    </source>
</evidence>
<evidence type="ECO:0000256" key="1">
    <source>
        <dbReference type="ARBA" id="ARBA00001933"/>
    </source>
</evidence>
<dbReference type="EMBL" id="BQXS01002947">
    <property type="protein sequence ID" value="GKT33483.1"/>
    <property type="molecule type" value="Genomic_DNA"/>
</dbReference>
<evidence type="ECO:0000256" key="2">
    <source>
        <dbReference type="ARBA" id="ARBA00022898"/>
    </source>
</evidence>
<proteinExistence type="predicted"/>
<protein>
    <submittedName>
        <fullName evidence="4">Pyridoxal-dependent decarboxylase</fullName>
    </submittedName>
</protein>
<dbReference type="InterPro" id="IPR022644">
    <property type="entry name" value="De-COase2_N"/>
</dbReference>
<evidence type="ECO:0000313" key="4">
    <source>
        <dbReference type="EMBL" id="GKT33483.1"/>
    </source>
</evidence>
<dbReference type="Pfam" id="PF02784">
    <property type="entry name" value="Orn_Arg_deC_N"/>
    <property type="match status" value="1"/>
</dbReference>
<feature type="non-terminal residue" evidence="4">
    <location>
        <position position="268"/>
    </location>
</feature>